<accession>A0A9X2VH18</accession>
<reference evidence="1" key="1">
    <citation type="submission" date="2022-08" db="EMBL/GenBank/DDBJ databases">
        <authorList>
            <person name="Tistechok S."/>
            <person name="Samborskyy M."/>
            <person name="Roman I."/>
        </authorList>
    </citation>
    <scope>NUCLEOTIDE SEQUENCE</scope>
    <source>
        <strain evidence="1">DSM 103496</strain>
    </source>
</reference>
<organism evidence="1 2">
    <name type="scientific">Umezawaea endophytica</name>
    <dbReference type="NCBI Taxonomy" id="1654476"/>
    <lineage>
        <taxon>Bacteria</taxon>
        <taxon>Bacillati</taxon>
        <taxon>Actinomycetota</taxon>
        <taxon>Actinomycetes</taxon>
        <taxon>Pseudonocardiales</taxon>
        <taxon>Pseudonocardiaceae</taxon>
        <taxon>Umezawaea</taxon>
    </lineage>
</organism>
<gene>
    <name evidence="1" type="ORF">NZH93_03825</name>
</gene>
<dbReference type="EMBL" id="JANYMP010000002">
    <property type="protein sequence ID" value="MCS7475972.1"/>
    <property type="molecule type" value="Genomic_DNA"/>
</dbReference>
<comment type="caution">
    <text evidence="1">The sequence shown here is derived from an EMBL/GenBank/DDBJ whole genome shotgun (WGS) entry which is preliminary data.</text>
</comment>
<dbReference type="Proteomes" id="UP001141259">
    <property type="component" value="Unassembled WGS sequence"/>
</dbReference>
<dbReference type="SUPFAM" id="SSF56524">
    <property type="entry name" value="Oxidoreductase molybdopterin-binding domain"/>
    <property type="match status" value="1"/>
</dbReference>
<dbReference type="InterPro" id="IPR036374">
    <property type="entry name" value="OxRdtase_Mopterin-bd_sf"/>
</dbReference>
<dbReference type="AlphaFoldDB" id="A0A9X2VH18"/>
<protein>
    <submittedName>
        <fullName evidence="1">Molybdopterin-binding protein</fullName>
    </submittedName>
</protein>
<evidence type="ECO:0000313" key="2">
    <source>
        <dbReference type="Proteomes" id="UP001141259"/>
    </source>
</evidence>
<dbReference type="RefSeq" id="WP_259621495.1">
    <property type="nucleotide sequence ID" value="NZ_JANYMP010000002.1"/>
</dbReference>
<proteinExistence type="predicted"/>
<sequence length="160" mass="17709">MDSLPDVRIPAPRPPLRDDQVLVSGDVTREWVIATPDLHAHAGLPVDVQYVTTRCREVHHVQGVPLHRVLRRACLLLAEGGKMDHLNFAVLARSEDGFQALLSWAEIDPEFGGCSALLATRYNGVVLTRPTLVVPSDGRSSRYVRRVCRLHLVRVPVSAP</sequence>
<keyword evidence="2" id="KW-1185">Reference proteome</keyword>
<evidence type="ECO:0000313" key="1">
    <source>
        <dbReference type="EMBL" id="MCS7475972.1"/>
    </source>
</evidence>
<name>A0A9X2VH18_9PSEU</name>